<proteinExistence type="predicted"/>
<feature type="region of interest" description="Disordered" evidence="1">
    <location>
        <begin position="2341"/>
        <end position="2361"/>
    </location>
</feature>
<feature type="compositionally biased region" description="Low complexity" evidence="1">
    <location>
        <begin position="2291"/>
        <end position="2304"/>
    </location>
</feature>
<feature type="region of interest" description="Disordered" evidence="1">
    <location>
        <begin position="2290"/>
        <end position="2323"/>
    </location>
</feature>
<feature type="compositionally biased region" description="Basic and acidic residues" evidence="1">
    <location>
        <begin position="112"/>
        <end position="131"/>
    </location>
</feature>
<sequence>MSSTPQKTLTVQDETATVNSESLANCDSEDGAGLNGDTVNRSALKKDACSKPPGKKVKILDLKSSTEPESDDEDSFSQLGAIERPAKVPASEAALPSTSGQPTDAQATAFSADRKKTKEERKKEREKKKEEEMLKKYQAEQEAKQKIAAKSKCGRWIKHNLKIGEGGYKFVYRGYDTAEAKNVAWCEFKREHVDTKEKRQAMFKETEIMLKMNHPHIVRCFDVFREWIDMEDPNNQIDEKGVVIIQELMGEGTLKSVIRKNFVDGQCILKFPLITRWWHQILDALRYMHHKIQPPILHRDLKADNCFLYGASDEEYLNVKVGDFGLATHVNNSGRKTMLGTLGFMAPEIFDEKYDEKVDIYAFGMLMLEVMTNRTPYDECDTVLQVAAKTMSGQGPDIMDKITNPTLREVISACIQPLSCFRPTAEELYFHPLFQRYQEADDSWPKTLPVEVEPNYDNATDRAEVLDRFIRSLENPDTRNPNFNLRLRFRDKKMLQELGLDDGESLEFDLDIYKAEDQDIPDLIHNLRLGYEDKLWRVFENPKQPDKKIVSSHLDKLFSSIRLQMQFLVKVLLGKRWKAILESMVDEHRTRKKQDSPSNLNDDDESDTDAREPSSFTIIGKYKSKWIRAKKLLEKEIQAYRNATSSVSTNGSAPPLSTSEAPSGTASAGLVKTNAAAPAETSVTAAPGSTAASSSIGTQAPAVNTTPVNSCPNSQSEHTESAANLPAGTTIATIGKFCISTPAVTGAPASSNVNTAQANGTVQASTVMPTVVHQDTPAKQPGTQHSASQPPLANGVNIAPLSQTAQHDTTPSTRPQSEANLASSLLPKSQPLSSTVSSAHLIPQAPVTLAQPYSSQPSSTGLVPPQQPSLIAVPQAVYSQSFSTPNQESDPVVAAGLDNVARSAILLQQVLQGMTSGALSASTKGYTETGTCSSMMSTAHVPVSNYPSNPMAGSLLNQAQAVQSQPSQSLPQQHQLIIAAAAAAAAEQAAAAAAVSGHAQTQTQLPSTGQSHISQVGPSVPPNTAAGYISQETMLQNHLLGPTLLPPSGSDLSQLSQQSQPQPIMHIQHLPTSTLVQPNTQQSSASAIDQQQQLSARTAGQQNAGVGSSDRAVSIDQDAPAKVDAQHAEFLNQLTEALMNVAASAGGAGHLTPVHPQVVPSAFGLSGSQQLIPPSTAQPPIVSPAGQAAPPAPQIIPSSGQVSQLPVQSASVIAPASHLGGQSNTQPSQSVSGQPSQTLPQQLSQPSLSNTIPQAHQQLFQSTSTLSPKPTVPRRFSCADAIGLPERSQPCSIPRFSRPYNHSDVDHYGSNEALVYGRQPTNLTRQLTHPCIPQSSRILSYPSVKSFPGESEAPSFIGRLSPGLNGPKERTVLRSGLPRPVHLNRIALLNKRHSAVEGIVPPHHHVRTASVVAENTPGLDPLSSVLSPFIRDLLNKNDHRYSALDQGERRPRKKSKPKPRYILRVTKLERDSDSNEPGSLRPTFYLEMPDLNNPNSELWKLSFRCNLSDTPDDIKLFQGSGYNPINEDIDRAAKEAVVHVLDALRQDVNSVKLNQDYIFYPRPLQLVGSSFQPVISMEQTTGAPGSHQNSTGALLTTKSSQSSSNAPSITSRSVGNQAGPSLIPTVPVNMIPTNQVPAANLTGTISGAPALFENSASAGNLEEVPPIDHSAPANGVTFKAVPEDASFPYGHPHMTANVPESTVGSVDTPQDDDEDFSGASRPLSPVDTPGQNLQLQTQQFIVSGSDNTGGCKSCASQYYTPNSSTGAMAYGNAQNLPCVNADVLHPDFGSGLSLGVDYVNELLSLAAKHVDQAAAAASGGVGGGPSSEMPSSLQEIQPLTPLLGSDQSASSVFHAMESQCQPEACNADQPVGMNVDTSRQLFDPQAFLLSQLNFASSGSQVKPSTSVVHPEAVSTPESLITLACTVPAHLENVFREMAYRLCSASFNPCILLPVSDQNTAVHPTPPSTVRVVEVPQSHVFLGVPDAQVPNANVHPFGLTTFKSSNEPTFIVLNEAQSDGKLVAPRVYKIPEDTAVVLTPSGEVRCLEKPALVIPVRNSDTSRPISPTASPATDTHESRVKSQLDSVQVREVPIHANVDTLTFDDVLNLLLAIRSSQFPVYRSNATSPTGEAMGPPYLQSNVHPDFQTISCANSRRSSAIGGLIHPHSTAFAPGISDAHAGVQLPGLQQIPSVGQPRSHPYATQNLQNVHSFPAGAFCYQDSQAQPGHVMGQTGSMIYSSSQQHPSYFHSNQTTINSLPSGIPGQTLNQARELSAPFGSYFPPSSAAISKLSAPAQSSAQCSQPSAPAPPDRMPSAMSLNASSPGAVNTQRLLQELLQRKEPKPTVQQPVQPLPQQLTADSSATSAASLQQLIQTLSKINLLNSSEQISNVLSQLLKVTNVPQATQTSAPPAAAAVRQPRQASPTSTAPRLSTRSQVPAQVVGSVHRISAATPPTQLPIATTACTASVTTLPALLSRLLASSAFTPDSSTNGEGVKPPTVQSSQAAAMPRAAPAQPQLQTTSVPETNSAVQSAGVGGTAPPQLATQPSLQPLSVPQKWTSQHADQAPTQLLAGQTNLYQLFPELMNALQILQKHQDVKDAPLILPAETQNLLLNALQQLSHMPSSPHPGSLGPNWISSAGSVASAQPPAVAPKVPSSSVPPGVRFPSTSVVTQPPLSSSIATPLTNSVAPLGPVHQSVSKDSAVSSAIMDQLPVHKPQTVASTITQPPTVSRPVPAPTSTTVASKFTVMPVKSENDEPAPPPSSQPAGQWNQGQNRPLRQRSHVVQTPPPPPPATPNSRMSTESPAVNIIPTSSVSSLGGSVTVITGASGAAPPNTVNSVATGVGKANYKVEDVPPERKA</sequence>
<dbReference type="SMART" id="SM00220">
    <property type="entry name" value="S_TKc"/>
    <property type="match status" value="1"/>
</dbReference>
<dbReference type="InterPro" id="IPR050588">
    <property type="entry name" value="WNK_Ser-Thr_kinase"/>
</dbReference>
<feature type="compositionally biased region" description="Polar residues" evidence="1">
    <location>
        <begin position="2057"/>
        <end position="2072"/>
    </location>
</feature>
<dbReference type="Gene3D" id="3.30.200.20">
    <property type="entry name" value="Phosphorylase Kinase, domain 1"/>
    <property type="match status" value="1"/>
</dbReference>
<feature type="compositionally biased region" description="Low complexity" evidence="1">
    <location>
        <begin position="2343"/>
        <end position="2361"/>
    </location>
</feature>
<dbReference type="InterPro" id="IPR011009">
    <property type="entry name" value="Kinase-like_dom_sf"/>
</dbReference>
<feature type="compositionally biased region" description="Low complexity" evidence="1">
    <location>
        <begin position="686"/>
        <end position="700"/>
    </location>
</feature>
<evidence type="ECO:0000259" key="2">
    <source>
        <dbReference type="PROSITE" id="PS50011"/>
    </source>
</evidence>
<dbReference type="SUPFAM" id="SSF56112">
    <property type="entry name" value="Protein kinase-like (PK-like)"/>
    <property type="match status" value="1"/>
</dbReference>
<evidence type="ECO:0000256" key="1">
    <source>
        <dbReference type="SAM" id="MobiDB-lite"/>
    </source>
</evidence>
<feature type="region of interest" description="Disordered" evidence="1">
    <location>
        <begin position="2057"/>
        <end position="2078"/>
    </location>
</feature>
<feature type="region of interest" description="Disordered" evidence="1">
    <location>
        <begin position="1169"/>
        <end position="1201"/>
    </location>
</feature>
<feature type="compositionally biased region" description="Polar residues" evidence="1">
    <location>
        <begin position="1"/>
        <end position="25"/>
    </location>
</feature>
<dbReference type="Pfam" id="PF00069">
    <property type="entry name" value="Pkinase"/>
    <property type="match status" value="1"/>
</dbReference>
<accession>A0AAV2T6L0</accession>
<feature type="compositionally biased region" description="Polar residues" evidence="1">
    <location>
        <begin position="800"/>
        <end position="820"/>
    </location>
</feature>
<dbReference type="PANTHER" id="PTHR13902">
    <property type="entry name" value="SERINE/THREONINE-PROTEIN KINASE WNK WITH NO LYSINE -RELATED"/>
    <property type="match status" value="1"/>
</dbReference>
<feature type="compositionally biased region" description="Low complexity" evidence="1">
    <location>
        <begin position="2406"/>
        <end position="2423"/>
    </location>
</feature>
<gene>
    <name evidence="3" type="ORF">CDAUBV1_LOCUS3302</name>
</gene>
<feature type="region of interest" description="Disordered" evidence="1">
    <location>
        <begin position="1077"/>
        <end position="1113"/>
    </location>
</feature>
<feature type="region of interest" description="Disordered" evidence="1">
    <location>
        <begin position="1040"/>
        <end position="1061"/>
    </location>
</feature>
<feature type="compositionally biased region" description="Polar residues" evidence="1">
    <location>
        <begin position="781"/>
        <end position="791"/>
    </location>
</feature>
<feature type="compositionally biased region" description="Polar residues" evidence="1">
    <location>
        <begin position="2517"/>
        <end position="2530"/>
    </location>
</feature>
<feature type="compositionally biased region" description="Polar residues" evidence="1">
    <location>
        <begin position="2542"/>
        <end position="2560"/>
    </location>
</feature>
<feature type="region of interest" description="Disordered" evidence="1">
    <location>
        <begin position="686"/>
        <end position="722"/>
    </location>
</feature>
<feature type="compositionally biased region" description="Polar residues" evidence="1">
    <location>
        <begin position="96"/>
        <end position="109"/>
    </location>
</feature>
<dbReference type="PROSITE" id="PS00108">
    <property type="entry name" value="PROTEIN_KINASE_ST"/>
    <property type="match status" value="1"/>
</dbReference>
<feature type="compositionally biased region" description="Low complexity" evidence="1">
    <location>
        <begin position="2503"/>
        <end position="2516"/>
    </location>
</feature>
<feature type="compositionally biased region" description="Low complexity" evidence="1">
    <location>
        <begin position="821"/>
        <end position="832"/>
    </location>
</feature>
<reference evidence="3" key="1">
    <citation type="submission" date="2024-06" db="EMBL/GenBank/DDBJ databases">
        <authorList>
            <person name="Liu X."/>
            <person name="Lenzi L."/>
            <person name="Haldenby T S."/>
            <person name="Uol C."/>
        </authorList>
    </citation>
    <scope>NUCLEOTIDE SEQUENCE</scope>
</reference>
<feature type="region of interest" description="Disordered" evidence="1">
    <location>
        <begin position="2721"/>
        <end position="2816"/>
    </location>
</feature>
<feature type="region of interest" description="Disordered" evidence="1">
    <location>
        <begin position="587"/>
        <end position="612"/>
    </location>
</feature>
<feature type="domain" description="Protein kinase" evidence="2">
    <location>
        <begin position="157"/>
        <end position="434"/>
    </location>
</feature>
<dbReference type="InterPro" id="IPR000719">
    <property type="entry name" value="Prot_kinase_dom"/>
</dbReference>
<feature type="region of interest" description="Disordered" evidence="1">
    <location>
        <begin position="643"/>
        <end position="667"/>
    </location>
</feature>
<organism evidence="3 4">
    <name type="scientific">Calicophoron daubneyi</name>
    <name type="common">Rumen fluke</name>
    <name type="synonym">Paramphistomum daubneyi</name>
    <dbReference type="NCBI Taxonomy" id="300641"/>
    <lineage>
        <taxon>Eukaryota</taxon>
        <taxon>Metazoa</taxon>
        <taxon>Spiralia</taxon>
        <taxon>Lophotrochozoa</taxon>
        <taxon>Platyhelminthes</taxon>
        <taxon>Trematoda</taxon>
        <taxon>Digenea</taxon>
        <taxon>Plagiorchiida</taxon>
        <taxon>Pronocephalata</taxon>
        <taxon>Paramphistomoidea</taxon>
        <taxon>Paramphistomidae</taxon>
        <taxon>Calicophoron</taxon>
    </lineage>
</organism>
<feature type="compositionally biased region" description="Polar residues" evidence="1">
    <location>
        <begin position="1698"/>
        <end position="1708"/>
    </location>
</feature>
<feature type="compositionally biased region" description="Polar residues" evidence="1">
    <location>
        <begin position="1001"/>
        <end position="1017"/>
    </location>
</feature>
<evidence type="ECO:0000313" key="3">
    <source>
        <dbReference type="EMBL" id="CAL5131122.1"/>
    </source>
</evidence>
<feature type="region of interest" description="Disordered" evidence="1">
    <location>
        <begin position="1217"/>
        <end position="1249"/>
    </location>
</feature>
<dbReference type="InterPro" id="IPR008271">
    <property type="entry name" value="Ser/Thr_kinase_AS"/>
</dbReference>
<feature type="region of interest" description="Disordered" evidence="1">
    <location>
        <begin position="1579"/>
        <end position="1620"/>
    </location>
</feature>
<dbReference type="GO" id="GO:0005524">
    <property type="term" value="F:ATP binding"/>
    <property type="evidence" value="ECO:0007669"/>
    <property type="project" value="InterPro"/>
</dbReference>
<feature type="region of interest" description="Disordered" evidence="1">
    <location>
        <begin position="1690"/>
        <end position="1730"/>
    </location>
</feature>
<feature type="compositionally biased region" description="Polar residues" evidence="1">
    <location>
        <begin position="2424"/>
        <end position="2437"/>
    </location>
</feature>
<evidence type="ECO:0000313" key="4">
    <source>
        <dbReference type="Proteomes" id="UP001497525"/>
    </source>
</evidence>
<comment type="caution">
    <text evidence="3">The sequence shown here is derived from an EMBL/GenBank/DDBJ whole genome shotgun (WGS) entry which is preliminary data.</text>
</comment>
<dbReference type="Proteomes" id="UP001497525">
    <property type="component" value="Unassembled WGS sequence"/>
</dbReference>
<feature type="compositionally biased region" description="Low complexity" evidence="1">
    <location>
        <begin position="1081"/>
        <end position="1096"/>
    </location>
</feature>
<dbReference type="GO" id="GO:0004672">
    <property type="term" value="F:protein kinase activity"/>
    <property type="evidence" value="ECO:0007669"/>
    <property type="project" value="InterPro"/>
</dbReference>
<feature type="region of interest" description="Disordered" evidence="1">
    <location>
        <begin position="1001"/>
        <end position="1026"/>
    </location>
</feature>
<feature type="region of interest" description="Disordered" evidence="1">
    <location>
        <begin position="774"/>
        <end position="832"/>
    </location>
</feature>
<feature type="compositionally biased region" description="Polar residues" evidence="1">
    <location>
        <begin position="643"/>
        <end position="666"/>
    </location>
</feature>
<protein>
    <recommendedName>
        <fullName evidence="2">Protein kinase domain-containing protein</fullName>
    </recommendedName>
</protein>
<feature type="compositionally biased region" description="Low complexity" evidence="1">
    <location>
        <begin position="1226"/>
        <end position="1249"/>
    </location>
</feature>
<dbReference type="Gene3D" id="1.10.510.10">
    <property type="entry name" value="Transferase(Phosphotransferase) domain 1"/>
    <property type="match status" value="1"/>
</dbReference>
<feature type="region of interest" description="Disordered" evidence="1">
    <location>
        <begin position="2484"/>
        <end position="2560"/>
    </location>
</feature>
<feature type="compositionally biased region" description="Low complexity" evidence="1">
    <location>
        <begin position="1183"/>
        <end position="1201"/>
    </location>
</feature>
<dbReference type="EMBL" id="CAXLJL010000079">
    <property type="protein sequence ID" value="CAL5131122.1"/>
    <property type="molecule type" value="Genomic_DNA"/>
</dbReference>
<feature type="compositionally biased region" description="Polar residues" evidence="1">
    <location>
        <begin position="1579"/>
        <end position="1619"/>
    </location>
</feature>
<feature type="compositionally biased region" description="Polar residues" evidence="1">
    <location>
        <begin position="701"/>
        <end position="716"/>
    </location>
</feature>
<feature type="region of interest" description="Disordered" evidence="1">
    <location>
        <begin position="2406"/>
        <end position="2438"/>
    </location>
</feature>
<name>A0AAV2T6L0_CALDB</name>
<dbReference type="PROSITE" id="PS50011">
    <property type="entry name" value="PROTEIN_KINASE_DOM"/>
    <property type="match status" value="1"/>
</dbReference>
<feature type="region of interest" description="Disordered" evidence="1">
    <location>
        <begin position="1"/>
        <end position="131"/>
    </location>
</feature>